<dbReference type="SUPFAM" id="SSF56059">
    <property type="entry name" value="Glutathione synthetase ATP-binding domain-like"/>
    <property type="match status" value="2"/>
</dbReference>
<evidence type="ECO:0000313" key="6">
    <source>
        <dbReference type="EMBL" id="OGY93686.1"/>
    </source>
</evidence>
<organism evidence="6 7">
    <name type="scientific">Candidatus Komeilibacteria bacterium RIFOXYC1_FULL_37_11</name>
    <dbReference type="NCBI Taxonomy" id="1798555"/>
    <lineage>
        <taxon>Bacteria</taxon>
        <taxon>Candidatus Komeiliibacteriota</taxon>
    </lineage>
</organism>
<dbReference type="Pfam" id="PF18603">
    <property type="entry name" value="LAL_C2"/>
    <property type="match status" value="1"/>
</dbReference>
<dbReference type="EMBL" id="MHKQ01000018">
    <property type="protein sequence ID" value="OGY93686.1"/>
    <property type="molecule type" value="Genomic_DNA"/>
</dbReference>
<dbReference type="InterPro" id="IPR013815">
    <property type="entry name" value="ATP_grasp_subdomain_1"/>
</dbReference>
<dbReference type="AlphaFoldDB" id="A0A1G2BXM4"/>
<accession>A0A1G2BXM4</accession>
<dbReference type="Gene3D" id="3.30.1490.20">
    <property type="entry name" value="ATP-grasp fold, A domain"/>
    <property type="match status" value="1"/>
</dbReference>
<dbReference type="InterPro" id="IPR011095">
    <property type="entry name" value="Dala_Dala_lig_C"/>
</dbReference>
<keyword evidence="2 4" id="KW-0547">Nucleotide-binding</keyword>
<dbReference type="Proteomes" id="UP000177626">
    <property type="component" value="Unassembled WGS sequence"/>
</dbReference>
<dbReference type="InterPro" id="IPR040570">
    <property type="entry name" value="LAL_C2"/>
</dbReference>
<evidence type="ECO:0000256" key="3">
    <source>
        <dbReference type="ARBA" id="ARBA00022840"/>
    </source>
</evidence>
<dbReference type="GO" id="GO:0046872">
    <property type="term" value="F:metal ion binding"/>
    <property type="evidence" value="ECO:0007669"/>
    <property type="project" value="InterPro"/>
</dbReference>
<feature type="domain" description="ATP-grasp" evidence="5">
    <location>
        <begin position="573"/>
        <end position="787"/>
    </location>
</feature>
<evidence type="ECO:0000256" key="4">
    <source>
        <dbReference type="PROSITE-ProRule" id="PRU00409"/>
    </source>
</evidence>
<dbReference type="InterPro" id="IPR052032">
    <property type="entry name" value="ATP-dep_AA_Ligase"/>
</dbReference>
<evidence type="ECO:0000256" key="1">
    <source>
        <dbReference type="ARBA" id="ARBA00022598"/>
    </source>
</evidence>
<dbReference type="GO" id="GO:0005524">
    <property type="term" value="F:ATP binding"/>
    <property type="evidence" value="ECO:0007669"/>
    <property type="project" value="UniProtKB-UniRule"/>
</dbReference>
<reference evidence="6 7" key="1">
    <citation type="journal article" date="2016" name="Nat. Commun.">
        <title>Thousands of microbial genomes shed light on interconnected biogeochemical processes in an aquifer system.</title>
        <authorList>
            <person name="Anantharaman K."/>
            <person name="Brown C.T."/>
            <person name="Hug L.A."/>
            <person name="Sharon I."/>
            <person name="Castelle C.J."/>
            <person name="Probst A.J."/>
            <person name="Thomas B.C."/>
            <person name="Singh A."/>
            <person name="Wilkins M.J."/>
            <person name="Karaoz U."/>
            <person name="Brodie E.L."/>
            <person name="Williams K.H."/>
            <person name="Hubbard S.S."/>
            <person name="Banfield J.F."/>
        </authorList>
    </citation>
    <scope>NUCLEOTIDE SEQUENCE [LARGE SCALE GENOMIC DNA]</scope>
</reference>
<sequence>MKNIGSIQGKTILLVNTGSIKKRFILQKLKKLGLTIVCLNKEKNWAQPYIDHWVLTEKNSYTEVTNALKTFMAEQPEVHIDGVLTFWEDDVLLTSRIADRFNLIGVPYAVSKKVRNKFLFREFCKEFGLPTPKHTLIKSANDINNLPEDIHFPLVIKPVFGASSAYVVKVENKEEMTNTYNYIRKHMSANVESALADGLDILAEEYIPGDEVDVDIVLQNGKIKFYSISDNYQTKEPFFIETGQATPSALSQKNQNDLISLAEELLEKIGIQNGIIHFEAKSSPTGPVPIEINLRMGGDEVYAFVKGAWGADLIENAVKIALGIYIPIIEKPEMPKKYMVSASFLPDYSGILSRLEVKEELKTYKFLEELHIYKKVADAILVPPEGYEYLGWITVSGYSMLDAQDNLKQALRCVEYDVARFASESSIGKTLRKNSFSHASLTSSILIHAAKIEKFRRIQPEDMLKLHIGIACNLYDENDGVVENELSTVGKNIQGALSQKGYKTTFFNFNDIEKAFKELAASDVDLVVNVCERINNSSLLEPHAASMFDILQIPYTGSNPSTLSLCIDKIRVKKLLAYNKIPTPRWDYAYTVDDDIDENLRYPLIVKPANTDNSIGISNDSVVTDQEGLKAQLKKIIIDLGSPALIEEYIEGDEYDVSILGSEDDDLVVLPLSRSIFKNMSGGDWHIYTNEMKFGQKKIEDYGIVVQRPPKNISKRLESLLTEIALDTYNILDCHDYGRVEIRVDEYDNPYVLELNPNPSINVHDCIPSVAKLSGLEYADFLEKVITMAINRYRNHPPYHHLISNPM</sequence>
<dbReference type="PANTHER" id="PTHR43585">
    <property type="entry name" value="FUMIPYRROLE BIOSYNTHESIS PROTEIN C"/>
    <property type="match status" value="1"/>
</dbReference>
<dbReference type="Pfam" id="PF13535">
    <property type="entry name" value="ATP-grasp_4"/>
    <property type="match status" value="1"/>
</dbReference>
<gene>
    <name evidence="6" type="ORF">A2406_03915</name>
</gene>
<evidence type="ECO:0000313" key="7">
    <source>
        <dbReference type="Proteomes" id="UP000177626"/>
    </source>
</evidence>
<evidence type="ECO:0000259" key="5">
    <source>
        <dbReference type="PROSITE" id="PS50975"/>
    </source>
</evidence>
<dbReference type="Gene3D" id="3.40.50.20">
    <property type="match status" value="2"/>
</dbReference>
<dbReference type="GO" id="GO:0008716">
    <property type="term" value="F:D-alanine-D-alanine ligase activity"/>
    <property type="evidence" value="ECO:0007669"/>
    <property type="project" value="InterPro"/>
</dbReference>
<keyword evidence="1" id="KW-0436">Ligase</keyword>
<dbReference type="PANTHER" id="PTHR43585:SF2">
    <property type="entry name" value="ATP-GRASP ENZYME FSQD"/>
    <property type="match status" value="1"/>
</dbReference>
<protein>
    <recommendedName>
        <fullName evidence="5">ATP-grasp domain-containing protein</fullName>
    </recommendedName>
</protein>
<feature type="domain" description="ATP-grasp" evidence="5">
    <location>
        <begin position="121"/>
        <end position="322"/>
    </location>
</feature>
<evidence type="ECO:0000256" key="2">
    <source>
        <dbReference type="ARBA" id="ARBA00022741"/>
    </source>
</evidence>
<dbReference type="PROSITE" id="PS50975">
    <property type="entry name" value="ATP_GRASP"/>
    <property type="match status" value="2"/>
</dbReference>
<dbReference type="InterPro" id="IPR011761">
    <property type="entry name" value="ATP-grasp"/>
</dbReference>
<proteinExistence type="predicted"/>
<comment type="caution">
    <text evidence="6">The sequence shown here is derived from an EMBL/GenBank/DDBJ whole genome shotgun (WGS) entry which is preliminary data.</text>
</comment>
<name>A0A1G2BXM4_9BACT</name>
<dbReference type="Gene3D" id="3.30.470.20">
    <property type="entry name" value="ATP-grasp fold, B domain"/>
    <property type="match status" value="2"/>
</dbReference>
<keyword evidence="3 4" id="KW-0067">ATP-binding</keyword>
<dbReference type="Pfam" id="PF07478">
    <property type="entry name" value="Dala_Dala_lig_C"/>
    <property type="match status" value="1"/>
</dbReference>